<dbReference type="InterPro" id="IPR029063">
    <property type="entry name" value="SAM-dependent_MTases_sf"/>
</dbReference>
<evidence type="ECO:0000259" key="2">
    <source>
        <dbReference type="Pfam" id="PF13649"/>
    </source>
</evidence>
<gene>
    <name evidence="3" type="ORF">B1806_07610</name>
</gene>
<dbReference type="AlphaFoldDB" id="A0A4S3KPB7"/>
<organism evidence="3 4">
    <name type="scientific">Metallibacterium scheffleri</name>
    <dbReference type="NCBI Taxonomy" id="993689"/>
    <lineage>
        <taxon>Bacteria</taxon>
        <taxon>Pseudomonadati</taxon>
        <taxon>Pseudomonadota</taxon>
        <taxon>Gammaproteobacteria</taxon>
        <taxon>Lysobacterales</taxon>
        <taxon>Rhodanobacteraceae</taxon>
        <taxon>Metallibacterium</taxon>
    </lineage>
</organism>
<dbReference type="GO" id="GO:0016740">
    <property type="term" value="F:transferase activity"/>
    <property type="evidence" value="ECO:0007669"/>
    <property type="project" value="UniProtKB-KW"/>
</dbReference>
<dbReference type="SUPFAM" id="SSF53335">
    <property type="entry name" value="S-adenosyl-L-methionine-dependent methyltransferases"/>
    <property type="match status" value="1"/>
</dbReference>
<comment type="caution">
    <text evidence="3">The sequence shown here is derived from an EMBL/GenBank/DDBJ whole genome shotgun (WGS) entry which is preliminary data.</text>
</comment>
<reference evidence="3 4" key="1">
    <citation type="submission" date="2017-02" db="EMBL/GenBank/DDBJ databases">
        <title>Whole genome sequencing of Metallibacterium scheffleri DSM 24874 (T).</title>
        <authorList>
            <person name="Kumar S."/>
            <person name="Patil P."/>
            <person name="Patil P.B."/>
        </authorList>
    </citation>
    <scope>NUCLEOTIDE SEQUENCE [LARGE SCALE GENOMIC DNA]</scope>
    <source>
        <strain evidence="3 4">DSM 24874</strain>
    </source>
</reference>
<dbReference type="PANTHER" id="PTHR43861">
    <property type="entry name" value="TRANS-ACONITATE 2-METHYLTRANSFERASE-RELATED"/>
    <property type="match status" value="1"/>
</dbReference>
<accession>A0A4S3KPB7</accession>
<proteinExistence type="predicted"/>
<keyword evidence="4" id="KW-1185">Reference proteome</keyword>
<evidence type="ECO:0000313" key="3">
    <source>
        <dbReference type="EMBL" id="THD10710.1"/>
    </source>
</evidence>
<dbReference type="CDD" id="cd02440">
    <property type="entry name" value="AdoMet_MTases"/>
    <property type="match status" value="1"/>
</dbReference>
<dbReference type="STRING" id="993689.GCA_002077135_00956"/>
<dbReference type="EMBL" id="MWQO01000023">
    <property type="protein sequence ID" value="THD10710.1"/>
    <property type="molecule type" value="Genomic_DNA"/>
</dbReference>
<name>A0A4S3KPB7_9GAMM</name>
<evidence type="ECO:0000313" key="4">
    <source>
        <dbReference type="Proteomes" id="UP000307749"/>
    </source>
</evidence>
<dbReference type="InterPro" id="IPR041698">
    <property type="entry name" value="Methyltransf_25"/>
</dbReference>
<keyword evidence="1" id="KW-0808">Transferase</keyword>
<dbReference type="Pfam" id="PF13649">
    <property type="entry name" value="Methyltransf_25"/>
    <property type="match status" value="1"/>
</dbReference>
<evidence type="ECO:0000256" key="1">
    <source>
        <dbReference type="ARBA" id="ARBA00022679"/>
    </source>
</evidence>
<dbReference type="OrthoDB" id="529208at2"/>
<dbReference type="RefSeq" id="WP_081126308.1">
    <property type="nucleotide sequence ID" value="NZ_LDOS01000001.1"/>
</dbReference>
<sequence length="214" mass="23413">MSSLLQDSNRQRFDRIAADWDDSPRRRAMAGDVARTIADAVPLQSDWQALEYGCGTGLVGAQLAPRLGHLLACDLSPGMLSVLDEKARAAGVGNLDTRVLDLTREAPPAQRFDLIFSSMTMHHIPDVPALLRVFHGMLAADGWVALADLDAEDGSFHTPDVPGVAHHGFARDEFTRWLAAAGFRDISARTAHTAEKTRDGKTVRYPIFLITARR</sequence>
<dbReference type="Gene3D" id="3.40.50.150">
    <property type="entry name" value="Vaccinia Virus protein VP39"/>
    <property type="match status" value="1"/>
</dbReference>
<protein>
    <recommendedName>
        <fullName evidence="2">Methyltransferase domain-containing protein</fullName>
    </recommendedName>
</protein>
<dbReference type="Proteomes" id="UP000307749">
    <property type="component" value="Unassembled WGS sequence"/>
</dbReference>
<dbReference type="PANTHER" id="PTHR43861:SF3">
    <property type="entry name" value="PUTATIVE (AFU_ORTHOLOGUE AFUA_2G14390)-RELATED"/>
    <property type="match status" value="1"/>
</dbReference>
<feature type="domain" description="Methyltransferase" evidence="2">
    <location>
        <begin position="50"/>
        <end position="142"/>
    </location>
</feature>